<feature type="compositionally biased region" description="Polar residues" evidence="1">
    <location>
        <begin position="1"/>
        <end position="20"/>
    </location>
</feature>
<reference evidence="2" key="2">
    <citation type="submission" date="2023-05" db="EMBL/GenBank/DDBJ databases">
        <authorList>
            <consortium name="Lawrence Berkeley National Laboratory"/>
            <person name="Steindorff A."/>
            <person name="Hensen N."/>
            <person name="Bonometti L."/>
            <person name="Westerberg I."/>
            <person name="Brannstrom I.O."/>
            <person name="Guillou S."/>
            <person name="Cros-Aarteil S."/>
            <person name="Calhoun S."/>
            <person name="Haridas S."/>
            <person name="Kuo A."/>
            <person name="Mondo S."/>
            <person name="Pangilinan J."/>
            <person name="Riley R."/>
            <person name="Labutti K."/>
            <person name="Andreopoulos B."/>
            <person name="Lipzen A."/>
            <person name="Chen C."/>
            <person name="Yanf M."/>
            <person name="Daum C."/>
            <person name="Ng V."/>
            <person name="Clum A."/>
            <person name="Ohm R."/>
            <person name="Martin F."/>
            <person name="Silar P."/>
            <person name="Natvig D."/>
            <person name="Lalanne C."/>
            <person name="Gautier V."/>
            <person name="Ament-Velasquez S.L."/>
            <person name="Kruys A."/>
            <person name="Hutchinson M.I."/>
            <person name="Powell A.J."/>
            <person name="Barry K."/>
            <person name="Miller A.N."/>
            <person name="Grigoriev I.V."/>
            <person name="Debuchy R."/>
            <person name="Gladieux P."/>
            <person name="Thoren M.H."/>
            <person name="Johannesson H."/>
        </authorList>
    </citation>
    <scope>NUCLEOTIDE SEQUENCE</scope>
    <source>
        <strain evidence="2">CBS 538.74</strain>
    </source>
</reference>
<feature type="non-terminal residue" evidence="2">
    <location>
        <position position="86"/>
    </location>
</feature>
<accession>A0AAN6ZR96</accession>
<gene>
    <name evidence="2" type="ORF">C8A00DRAFT_38544</name>
</gene>
<dbReference type="Proteomes" id="UP001302745">
    <property type="component" value="Unassembled WGS sequence"/>
</dbReference>
<comment type="caution">
    <text evidence="2">The sequence shown here is derived from an EMBL/GenBank/DDBJ whole genome shotgun (WGS) entry which is preliminary data.</text>
</comment>
<organism evidence="2 3">
    <name type="scientific">Chaetomidium leptoderma</name>
    <dbReference type="NCBI Taxonomy" id="669021"/>
    <lineage>
        <taxon>Eukaryota</taxon>
        <taxon>Fungi</taxon>
        <taxon>Dikarya</taxon>
        <taxon>Ascomycota</taxon>
        <taxon>Pezizomycotina</taxon>
        <taxon>Sordariomycetes</taxon>
        <taxon>Sordariomycetidae</taxon>
        <taxon>Sordariales</taxon>
        <taxon>Chaetomiaceae</taxon>
        <taxon>Chaetomidium</taxon>
    </lineage>
</organism>
<feature type="region of interest" description="Disordered" evidence="1">
    <location>
        <begin position="1"/>
        <end position="24"/>
    </location>
</feature>
<dbReference type="EMBL" id="MU857243">
    <property type="protein sequence ID" value="KAK4148865.1"/>
    <property type="molecule type" value="Genomic_DNA"/>
</dbReference>
<dbReference type="AlphaFoldDB" id="A0AAN6ZR96"/>
<evidence type="ECO:0000256" key="1">
    <source>
        <dbReference type="SAM" id="MobiDB-lite"/>
    </source>
</evidence>
<keyword evidence="3" id="KW-1185">Reference proteome</keyword>
<proteinExistence type="predicted"/>
<evidence type="ECO:0000313" key="3">
    <source>
        <dbReference type="Proteomes" id="UP001302745"/>
    </source>
</evidence>
<evidence type="ECO:0000313" key="2">
    <source>
        <dbReference type="EMBL" id="KAK4148865.1"/>
    </source>
</evidence>
<sequence>MTTKTGPARPQTPTSDTGPTLLQILQRPNPPIIDKWAGKSHRSRTDIFDEVFLDDQHPSVQEWTDFTFPAIQLAYGHLLGQKMRAL</sequence>
<protein>
    <submittedName>
        <fullName evidence="2">Uncharacterized protein</fullName>
    </submittedName>
</protein>
<name>A0AAN6ZR96_9PEZI</name>
<reference evidence="2" key="1">
    <citation type="journal article" date="2023" name="Mol. Phylogenet. Evol.">
        <title>Genome-scale phylogeny and comparative genomics of the fungal order Sordariales.</title>
        <authorList>
            <person name="Hensen N."/>
            <person name="Bonometti L."/>
            <person name="Westerberg I."/>
            <person name="Brannstrom I.O."/>
            <person name="Guillou S."/>
            <person name="Cros-Aarteil S."/>
            <person name="Calhoun S."/>
            <person name="Haridas S."/>
            <person name="Kuo A."/>
            <person name="Mondo S."/>
            <person name="Pangilinan J."/>
            <person name="Riley R."/>
            <person name="LaButti K."/>
            <person name="Andreopoulos B."/>
            <person name="Lipzen A."/>
            <person name="Chen C."/>
            <person name="Yan M."/>
            <person name="Daum C."/>
            <person name="Ng V."/>
            <person name="Clum A."/>
            <person name="Steindorff A."/>
            <person name="Ohm R.A."/>
            <person name="Martin F."/>
            <person name="Silar P."/>
            <person name="Natvig D.O."/>
            <person name="Lalanne C."/>
            <person name="Gautier V."/>
            <person name="Ament-Velasquez S.L."/>
            <person name="Kruys A."/>
            <person name="Hutchinson M.I."/>
            <person name="Powell A.J."/>
            <person name="Barry K."/>
            <person name="Miller A.N."/>
            <person name="Grigoriev I.V."/>
            <person name="Debuchy R."/>
            <person name="Gladieux P."/>
            <person name="Hiltunen Thoren M."/>
            <person name="Johannesson H."/>
        </authorList>
    </citation>
    <scope>NUCLEOTIDE SEQUENCE</scope>
    <source>
        <strain evidence="2">CBS 538.74</strain>
    </source>
</reference>